<sequence>MKGLLLYNQEDYERNKDYVHWLQEEAEENRIDLQLALKEEFLIEGVPRAANYRFVINRTRSYEISLMFQLNNIRAFNHPEITLLGNNKLAAYLYAKNKGIQYPEILVSWSQGEKIISKPNDGHGGQGVGLLRDVNLYDGNIRLQQAFMEDLIGDIRFYILNNKIIHAVLRRASNKIISNFSQGGEISLYDYNAHEKAYVEAFIKDLVIDYAGVDFLLTKDKKLVFNEIEDVVGSRMLSKLGVNNTTKLFLQHIKATVPGT</sequence>
<keyword evidence="2" id="KW-0436">Ligase</keyword>
<dbReference type="GO" id="GO:0005737">
    <property type="term" value="C:cytoplasm"/>
    <property type="evidence" value="ECO:0007669"/>
    <property type="project" value="TreeGrafter"/>
</dbReference>
<gene>
    <name evidence="2" type="ORF">SAMN05660297_00567</name>
</gene>
<proteinExistence type="predicted"/>
<keyword evidence="3" id="KW-1185">Reference proteome</keyword>
<dbReference type="PANTHER" id="PTHR21621:SF0">
    <property type="entry name" value="BETA-CITRYLGLUTAMATE SYNTHASE B-RELATED"/>
    <property type="match status" value="1"/>
</dbReference>
<dbReference type="InterPro" id="IPR013651">
    <property type="entry name" value="ATP-grasp_RimK-type"/>
</dbReference>
<dbReference type="STRING" id="426128.SAMN05660297_00567"/>
<dbReference type="RefSeq" id="WP_170834652.1">
    <property type="nucleotide sequence ID" value="NZ_FOHU01000002.1"/>
</dbReference>
<dbReference type="EMBL" id="FOHU01000002">
    <property type="protein sequence ID" value="SES81390.1"/>
    <property type="molecule type" value="Genomic_DNA"/>
</dbReference>
<dbReference type="GO" id="GO:0018169">
    <property type="term" value="F:ribosomal S6-glutamic acid ligase activity"/>
    <property type="evidence" value="ECO:0007669"/>
    <property type="project" value="TreeGrafter"/>
</dbReference>
<dbReference type="AlphaFoldDB" id="A0A1H9ZKR8"/>
<evidence type="ECO:0000259" key="1">
    <source>
        <dbReference type="Pfam" id="PF08443"/>
    </source>
</evidence>
<dbReference type="SUPFAM" id="SSF56059">
    <property type="entry name" value="Glutathione synthetase ATP-binding domain-like"/>
    <property type="match status" value="1"/>
</dbReference>
<reference evidence="2 3" key="1">
    <citation type="submission" date="2016-10" db="EMBL/GenBank/DDBJ databases">
        <authorList>
            <person name="de Groot N.N."/>
        </authorList>
    </citation>
    <scope>NUCLEOTIDE SEQUENCE [LARGE SCALE GENOMIC DNA]</scope>
    <source>
        <strain evidence="2 3">DSM 18979</strain>
    </source>
</reference>
<name>A0A1H9ZKR8_9FIRM</name>
<dbReference type="Proteomes" id="UP000199568">
    <property type="component" value="Unassembled WGS sequence"/>
</dbReference>
<protein>
    <submittedName>
        <fullName evidence="2">Gamma-F420-2:alpha-L-glutamate ligase</fullName>
    </submittedName>
</protein>
<evidence type="ECO:0000313" key="2">
    <source>
        <dbReference type="EMBL" id="SES81390.1"/>
    </source>
</evidence>
<evidence type="ECO:0000313" key="3">
    <source>
        <dbReference type="Proteomes" id="UP000199568"/>
    </source>
</evidence>
<dbReference type="PANTHER" id="PTHR21621">
    <property type="entry name" value="RIBOSOMAL PROTEIN S6 MODIFICATION PROTEIN"/>
    <property type="match status" value="1"/>
</dbReference>
<dbReference type="GO" id="GO:0009432">
    <property type="term" value="P:SOS response"/>
    <property type="evidence" value="ECO:0007669"/>
    <property type="project" value="TreeGrafter"/>
</dbReference>
<dbReference type="Gene3D" id="3.30.470.20">
    <property type="entry name" value="ATP-grasp fold, B domain"/>
    <property type="match status" value="1"/>
</dbReference>
<feature type="domain" description="ATP-grasp fold RimK-type" evidence="1">
    <location>
        <begin position="143"/>
        <end position="248"/>
    </location>
</feature>
<organism evidence="2 3">
    <name type="scientific">Natronincola peptidivorans</name>
    <dbReference type="NCBI Taxonomy" id="426128"/>
    <lineage>
        <taxon>Bacteria</taxon>
        <taxon>Bacillati</taxon>
        <taxon>Bacillota</taxon>
        <taxon>Clostridia</taxon>
        <taxon>Peptostreptococcales</taxon>
        <taxon>Natronincolaceae</taxon>
        <taxon>Natronincola</taxon>
    </lineage>
</organism>
<dbReference type="Pfam" id="PF08443">
    <property type="entry name" value="RimK"/>
    <property type="match status" value="1"/>
</dbReference>
<accession>A0A1H9ZKR8</accession>